<dbReference type="EMBL" id="JAUCGQ010000002">
    <property type="protein sequence ID" value="MDM7855851.1"/>
    <property type="molecule type" value="Genomic_DNA"/>
</dbReference>
<keyword evidence="2" id="KW-1185">Reference proteome</keyword>
<proteinExistence type="predicted"/>
<reference evidence="1 2" key="1">
    <citation type="submission" date="2023-06" db="EMBL/GenBank/DDBJ databases">
        <title>Cellulomonas sp. MW4 Whole genome sequence.</title>
        <authorList>
            <person name="Park S."/>
        </authorList>
    </citation>
    <scope>NUCLEOTIDE SEQUENCE [LARGE SCALE GENOMIC DNA]</scope>
    <source>
        <strain evidence="1 2">MW4</strain>
    </source>
</reference>
<organism evidence="1 2">
    <name type="scientific">Cellulomonas alba</name>
    <dbReference type="NCBI Taxonomy" id="3053467"/>
    <lineage>
        <taxon>Bacteria</taxon>
        <taxon>Bacillati</taxon>
        <taxon>Actinomycetota</taxon>
        <taxon>Actinomycetes</taxon>
        <taxon>Micrococcales</taxon>
        <taxon>Cellulomonadaceae</taxon>
        <taxon>Cellulomonas</taxon>
    </lineage>
</organism>
<sequence>MWMFFWRRIWRLFVLAVLVRVTRVAVRAWARRVETRNHGATPTSRALVWVGDALPQSGRRAGARA</sequence>
<evidence type="ECO:0000313" key="2">
    <source>
        <dbReference type="Proteomes" id="UP001529338"/>
    </source>
</evidence>
<evidence type="ECO:0000313" key="1">
    <source>
        <dbReference type="EMBL" id="MDM7855851.1"/>
    </source>
</evidence>
<dbReference type="RefSeq" id="WP_289455874.1">
    <property type="nucleotide sequence ID" value="NZ_JAUCGQ010000002.1"/>
</dbReference>
<evidence type="ECO:0008006" key="3">
    <source>
        <dbReference type="Google" id="ProtNLM"/>
    </source>
</evidence>
<gene>
    <name evidence="1" type="ORF">QRT04_13000</name>
</gene>
<dbReference type="Proteomes" id="UP001529338">
    <property type="component" value="Unassembled WGS sequence"/>
</dbReference>
<comment type="caution">
    <text evidence="1">The sequence shown here is derived from an EMBL/GenBank/DDBJ whole genome shotgun (WGS) entry which is preliminary data.</text>
</comment>
<accession>A0ABT7SI37</accession>
<protein>
    <recommendedName>
        <fullName evidence="3">Secreted protein</fullName>
    </recommendedName>
</protein>
<name>A0ABT7SI37_9CELL</name>